<dbReference type="CDD" id="cd00067">
    <property type="entry name" value="GAL4"/>
    <property type="match status" value="1"/>
</dbReference>
<feature type="compositionally biased region" description="Polar residues" evidence="2">
    <location>
        <begin position="66"/>
        <end position="76"/>
    </location>
</feature>
<dbReference type="PROSITE" id="PS50048">
    <property type="entry name" value="ZN2_CY6_FUNGAL_2"/>
    <property type="match status" value="1"/>
</dbReference>
<evidence type="ECO:0000313" key="4">
    <source>
        <dbReference type="EMBL" id="KAL1847686.1"/>
    </source>
</evidence>
<dbReference type="PROSITE" id="PS00463">
    <property type="entry name" value="ZN2_CY6_FUNGAL_1"/>
    <property type="match status" value="1"/>
</dbReference>
<dbReference type="SUPFAM" id="SSF57701">
    <property type="entry name" value="Zn2/Cys6 DNA-binding domain"/>
    <property type="match status" value="1"/>
</dbReference>
<keyword evidence="1" id="KW-0539">Nucleus</keyword>
<accession>A0ABR3VXG6</accession>
<protein>
    <recommendedName>
        <fullName evidence="3">Zn(2)-C6 fungal-type domain-containing protein</fullName>
    </recommendedName>
</protein>
<dbReference type="PANTHER" id="PTHR47784:SF5">
    <property type="entry name" value="STEROL UPTAKE CONTROL PROTEIN 2"/>
    <property type="match status" value="1"/>
</dbReference>
<feature type="domain" description="Zn(2)-C6 fungal-type" evidence="3">
    <location>
        <begin position="19"/>
        <end position="49"/>
    </location>
</feature>
<dbReference type="PANTHER" id="PTHR47784">
    <property type="entry name" value="STEROL UPTAKE CONTROL PROTEIN 2"/>
    <property type="match status" value="1"/>
</dbReference>
<name>A0ABR3VXG6_9PEZI</name>
<keyword evidence="5" id="KW-1185">Reference proteome</keyword>
<evidence type="ECO:0000259" key="3">
    <source>
        <dbReference type="PROSITE" id="PS50048"/>
    </source>
</evidence>
<organism evidence="4 5">
    <name type="scientific">Diaporthe australafricana</name>
    <dbReference type="NCBI Taxonomy" id="127596"/>
    <lineage>
        <taxon>Eukaryota</taxon>
        <taxon>Fungi</taxon>
        <taxon>Dikarya</taxon>
        <taxon>Ascomycota</taxon>
        <taxon>Pezizomycotina</taxon>
        <taxon>Sordariomycetes</taxon>
        <taxon>Sordariomycetidae</taxon>
        <taxon>Diaporthales</taxon>
        <taxon>Diaporthaceae</taxon>
        <taxon>Diaporthe</taxon>
    </lineage>
</organism>
<dbReference type="InterPro" id="IPR053157">
    <property type="entry name" value="Sterol_Uptake_Regulator"/>
</dbReference>
<dbReference type="SMART" id="SM00066">
    <property type="entry name" value="GAL4"/>
    <property type="match status" value="1"/>
</dbReference>
<evidence type="ECO:0000256" key="1">
    <source>
        <dbReference type="ARBA" id="ARBA00023242"/>
    </source>
</evidence>
<dbReference type="InterPro" id="IPR036864">
    <property type="entry name" value="Zn2-C6_fun-type_DNA-bd_sf"/>
</dbReference>
<evidence type="ECO:0000313" key="5">
    <source>
        <dbReference type="Proteomes" id="UP001583177"/>
    </source>
</evidence>
<dbReference type="Pfam" id="PF11951">
    <property type="entry name" value="Fungal_trans_2"/>
    <property type="match status" value="1"/>
</dbReference>
<dbReference type="EMBL" id="JAWRVE010000235">
    <property type="protein sequence ID" value="KAL1847686.1"/>
    <property type="molecule type" value="Genomic_DNA"/>
</dbReference>
<evidence type="ECO:0000256" key="2">
    <source>
        <dbReference type="SAM" id="MobiDB-lite"/>
    </source>
</evidence>
<dbReference type="Proteomes" id="UP001583177">
    <property type="component" value="Unassembled WGS sequence"/>
</dbReference>
<comment type="caution">
    <text evidence="4">The sequence shown here is derived from an EMBL/GenBank/DDBJ whole genome shotgun (WGS) entry which is preliminary data.</text>
</comment>
<dbReference type="InterPro" id="IPR021858">
    <property type="entry name" value="Fun_TF"/>
</dbReference>
<proteinExistence type="predicted"/>
<dbReference type="Pfam" id="PF00172">
    <property type="entry name" value="Zn_clus"/>
    <property type="match status" value="1"/>
</dbReference>
<sequence>MSERTSSVLRRPHKKARTGCTLCKRRRVKCGEEKPECRNCSAHGATCVYEAVASRRRPLPKASASPGPSIQSSQGDTPAFTLDHMELMHHYTASTALTLSSVSEVKEVWRDNVPRIALQTDYVLHALLALSAMHLSQIRPHDGHSYWTMGFELYQAALGKAQAEMENVTDKNCTELFLFSTLTCFYSLAHNGELATRSDQGDDDDQEEMDVLGWVFLFRGTKTLLMLSHRGVLEKGALAPMFEHGGERAGRLRAYSPADSDAIMDELRVIVPDASEQAIYWDAVQHLQRTFRAVYSRASVEIETTDIFMWLFEVSDEYMDRLKRYEGPALAVFMCYSLLVGTLRGIWWAKGWGEWISGRLRDKLLDGERKFSDRLMELLVVVVDTSGDSQ</sequence>
<reference evidence="4 5" key="1">
    <citation type="journal article" date="2024" name="IMA Fungus">
        <title>IMA Genome - F19 : A genome assembly and annotation guide to empower mycologists, including annotated draft genome sequences of Ceratocystis pirilliformis, Diaporthe australafricana, Fusarium ophioides, Paecilomyces lecythidis, and Sporothrix stenoceras.</title>
        <authorList>
            <person name="Aylward J."/>
            <person name="Wilson A.M."/>
            <person name="Visagie C.M."/>
            <person name="Spraker J."/>
            <person name="Barnes I."/>
            <person name="Buitendag C."/>
            <person name="Ceriani C."/>
            <person name="Del Mar Angel L."/>
            <person name="du Plessis D."/>
            <person name="Fuchs T."/>
            <person name="Gasser K."/>
            <person name="Kramer D."/>
            <person name="Li W."/>
            <person name="Munsamy K."/>
            <person name="Piso A."/>
            <person name="Price J.L."/>
            <person name="Sonnekus B."/>
            <person name="Thomas C."/>
            <person name="van der Nest A."/>
            <person name="van Dijk A."/>
            <person name="van Heerden A."/>
            <person name="van Vuuren N."/>
            <person name="Yilmaz N."/>
            <person name="Duong T.A."/>
            <person name="van der Merwe N.A."/>
            <person name="Wingfield M.J."/>
            <person name="Wingfield B.D."/>
        </authorList>
    </citation>
    <scope>NUCLEOTIDE SEQUENCE [LARGE SCALE GENOMIC DNA]</scope>
    <source>
        <strain evidence="4 5">CMW 18300</strain>
    </source>
</reference>
<feature type="region of interest" description="Disordered" evidence="2">
    <location>
        <begin position="58"/>
        <end position="78"/>
    </location>
</feature>
<gene>
    <name evidence="4" type="ORF">Daus18300_013853</name>
</gene>
<dbReference type="InterPro" id="IPR001138">
    <property type="entry name" value="Zn2Cys6_DnaBD"/>
</dbReference>
<dbReference type="Gene3D" id="4.10.240.10">
    <property type="entry name" value="Zn(2)-C6 fungal-type DNA-binding domain"/>
    <property type="match status" value="1"/>
</dbReference>